<dbReference type="GO" id="GO:0006355">
    <property type="term" value="P:regulation of DNA-templated transcription"/>
    <property type="evidence" value="ECO:0007669"/>
    <property type="project" value="InterPro"/>
</dbReference>
<name>A0A0G0SWN5_9BACT</name>
<dbReference type="InterPro" id="IPR010985">
    <property type="entry name" value="Ribbon_hlx_hlx"/>
</dbReference>
<evidence type="ECO:0000313" key="2">
    <source>
        <dbReference type="Proteomes" id="UP000034539"/>
    </source>
</evidence>
<dbReference type="AlphaFoldDB" id="A0A0G0SWN5"/>
<evidence type="ECO:0008006" key="3">
    <source>
        <dbReference type="Google" id="ProtNLM"/>
    </source>
</evidence>
<evidence type="ECO:0000313" key="1">
    <source>
        <dbReference type="EMBL" id="KKR30037.1"/>
    </source>
</evidence>
<sequence length="84" mass="9679">MSVMTVRGIDDTMAKVLKEKANQEGTSVNTVLLKTLRESLGLKKKKRTVVYNDLDHLAGTWSEKDFLEFQEKIADFETVDKKMW</sequence>
<proteinExistence type="predicted"/>
<comment type="caution">
    <text evidence="1">The sequence shown here is derived from an EMBL/GenBank/DDBJ whole genome shotgun (WGS) entry which is preliminary data.</text>
</comment>
<gene>
    <name evidence="1" type="ORF">UT63_C0108G0002</name>
</gene>
<dbReference type="EMBL" id="LBXN01000108">
    <property type="protein sequence ID" value="KKR30037.1"/>
    <property type="molecule type" value="Genomic_DNA"/>
</dbReference>
<protein>
    <recommendedName>
        <fullName evidence="3">Antitoxin</fullName>
    </recommendedName>
</protein>
<organism evidence="1 2">
    <name type="scientific">Candidatus Gottesmanbacteria bacterium GW2011_GWC2_39_8</name>
    <dbReference type="NCBI Taxonomy" id="1618450"/>
    <lineage>
        <taxon>Bacteria</taxon>
        <taxon>Candidatus Gottesmaniibacteriota</taxon>
    </lineage>
</organism>
<accession>A0A0G0SWN5</accession>
<dbReference type="Proteomes" id="UP000034539">
    <property type="component" value="Unassembled WGS sequence"/>
</dbReference>
<dbReference type="SUPFAM" id="SSF47598">
    <property type="entry name" value="Ribbon-helix-helix"/>
    <property type="match status" value="1"/>
</dbReference>
<reference evidence="1 2" key="1">
    <citation type="journal article" date="2015" name="Nature">
        <title>rRNA introns, odd ribosomes, and small enigmatic genomes across a large radiation of phyla.</title>
        <authorList>
            <person name="Brown C.T."/>
            <person name="Hug L.A."/>
            <person name="Thomas B.C."/>
            <person name="Sharon I."/>
            <person name="Castelle C.J."/>
            <person name="Singh A."/>
            <person name="Wilkins M.J."/>
            <person name="Williams K.H."/>
            <person name="Banfield J.F."/>
        </authorList>
    </citation>
    <scope>NUCLEOTIDE SEQUENCE [LARGE SCALE GENOMIC DNA]</scope>
</reference>